<dbReference type="InterPro" id="IPR008271">
    <property type="entry name" value="Ser/Thr_kinase_AS"/>
</dbReference>
<dbReference type="PROSITE" id="PS50011">
    <property type="entry name" value="PROTEIN_KINASE_DOM"/>
    <property type="match status" value="1"/>
</dbReference>
<gene>
    <name evidence="8" type="ORF">TTAC_LOCUS6778</name>
</gene>
<dbReference type="InterPro" id="IPR000719">
    <property type="entry name" value="Prot_kinase_dom"/>
</dbReference>
<keyword evidence="4" id="KW-0418">Kinase</keyword>
<dbReference type="AlphaFoldDB" id="A0A0R3X0V7"/>
<dbReference type="OrthoDB" id="504170at2759"/>
<feature type="region of interest" description="Disordered" evidence="6">
    <location>
        <begin position="316"/>
        <end position="357"/>
    </location>
</feature>
<evidence type="ECO:0000256" key="3">
    <source>
        <dbReference type="ARBA" id="ARBA00022741"/>
    </source>
</evidence>
<dbReference type="InterPro" id="IPR011009">
    <property type="entry name" value="Kinase-like_dom_sf"/>
</dbReference>
<dbReference type="Gene3D" id="1.10.510.10">
    <property type="entry name" value="Transferase(Phosphotransferase) domain 1"/>
    <property type="match status" value="1"/>
</dbReference>
<evidence type="ECO:0000256" key="5">
    <source>
        <dbReference type="ARBA" id="ARBA00022840"/>
    </source>
</evidence>
<dbReference type="SMART" id="SM00220">
    <property type="entry name" value="S_TKc"/>
    <property type="match status" value="1"/>
</dbReference>
<reference evidence="8 9" key="2">
    <citation type="submission" date="2018-11" db="EMBL/GenBank/DDBJ databases">
        <authorList>
            <consortium name="Pathogen Informatics"/>
        </authorList>
    </citation>
    <scope>NUCLEOTIDE SEQUENCE [LARGE SCALE GENOMIC DNA]</scope>
</reference>
<evidence type="ECO:0000256" key="4">
    <source>
        <dbReference type="ARBA" id="ARBA00022777"/>
    </source>
</evidence>
<dbReference type="Pfam" id="PF00069">
    <property type="entry name" value="Pkinase"/>
    <property type="match status" value="1"/>
</dbReference>
<evidence type="ECO:0000313" key="8">
    <source>
        <dbReference type="EMBL" id="VDM31044.1"/>
    </source>
</evidence>
<feature type="region of interest" description="Disordered" evidence="6">
    <location>
        <begin position="16"/>
        <end position="50"/>
    </location>
</feature>
<keyword evidence="2" id="KW-0808">Transferase</keyword>
<dbReference type="STRING" id="6205.A0A0R3X0V7"/>
<name>A0A0R3X0V7_HYDTA</name>
<dbReference type="PROSITE" id="PS00108">
    <property type="entry name" value="PROTEIN_KINASE_ST"/>
    <property type="match status" value="1"/>
</dbReference>
<feature type="compositionally biased region" description="Basic and acidic residues" evidence="6">
    <location>
        <begin position="326"/>
        <end position="340"/>
    </location>
</feature>
<protein>
    <submittedName>
        <fullName evidence="10">Protein kinase domain-containing protein</fullName>
    </submittedName>
</protein>
<organism evidence="10">
    <name type="scientific">Hydatigena taeniaeformis</name>
    <name type="common">Feline tapeworm</name>
    <name type="synonym">Taenia taeniaeformis</name>
    <dbReference type="NCBI Taxonomy" id="6205"/>
    <lineage>
        <taxon>Eukaryota</taxon>
        <taxon>Metazoa</taxon>
        <taxon>Spiralia</taxon>
        <taxon>Lophotrochozoa</taxon>
        <taxon>Platyhelminthes</taxon>
        <taxon>Cestoda</taxon>
        <taxon>Eucestoda</taxon>
        <taxon>Cyclophyllidea</taxon>
        <taxon>Taeniidae</taxon>
        <taxon>Hydatigera</taxon>
    </lineage>
</organism>
<sequence>MAPKFCLHFTLQHEHRSRRQSASHAERQPEQKVVSMRSIEVSASESSNTTIVTEPTVHWTEYVTKVCKPTSETALHTTCLQTTCEETNHIPPSNEVANPLIVMRVGRVETAAWPTTSRSWAGSGYSPQQCTSVVSVFSNLNVSTPKHVNWENKSTSPFTILHTFSEEFEKKVEKRPSVGDSSYLYHNDSDPTRPSAGIYLESDTYLQQSDDSMLVESECFYEPINKKLPCRESQNECPSRSSQSTPVCIARCQSFVASRSSKNSINECDSGKVNSKLTLTQIRSDLQDDGSSLKDEESKLNLSPDEKTLVTKTVAQLPLSPTPGHQWDRDGAEGQGEKVQKKSPVGRRKHSAIKTAPAFERSSMKLAVRTPPSVVFRRNRDIANGVQSPLSPHPVEIKKRISSLDELPTALHINIKEGGKFIQPVNRTGSYLQHRKWSLGGRLYPPRDVDSSGDFGEPIQLTVVPLVKNSVNMLPEDIYKIRTNSTPVKRGSNTQDLQEKCKTLDSFTDTVTPATQPISNAPPGDIREKKCTLSTSVGKPVAKVQPSTVPQGGRNFVESNKIKAIPSVKSHAIYFNSNVNGTKKVQLQEQVDTKEISGETSTSVKVNGLAKPTEEISTMEKTSNSKNHKISFKVTKDFETSSSNSTQSLATSVSDGPEKGLIQIVSPTIQDSQAYAVETQRKPSQISSESTLQVAFQNEGSSVLCYPKINVSRLPQTKVKQQESLNKAPLSRDPPAASILSSRPSDLQPSDQVGKRNQTTPTSSTGQHFFPKTHQVPQLSTGTITANHGRGVREDVDDLQEDTLKSSRTSTLTPSSASPIRPTKLTRGVHVTKRPQTARMLRTDESEKDFFLIPADTHKNAKPEDHFTIFEDIGNVILVHCRGKFGKVMRCENKQTHKIMAMKEIKTDRLPRHVSGDIMEVAVLRAIGRHDNIACFFSAYEVQHACFIITEYVCGGALYDRVVAEDNLDEKISASIIRQMLLGLEHIQACSVLHLDLKPENVMMVAPSGYQLKIIDFGLAYFYDPKRPRRQMGGTYIYSAPETINYDYQSFATDIWSVGVIAYELLSGITPFECPQSGDLERELTLPEITTNILNCRYNFDDDGICDASDKAKDFIRTILKKNPKDRPSVEACLKHPWMEMSDELPTVRRAVSIRRRASVGPLQTDLQSEITDTKELISKQD</sequence>
<feature type="compositionally biased region" description="Polar residues" evidence="6">
    <location>
        <begin position="739"/>
        <end position="767"/>
    </location>
</feature>
<keyword evidence="5" id="KW-0067">ATP-binding</keyword>
<dbReference type="Proteomes" id="UP000274429">
    <property type="component" value="Unassembled WGS sequence"/>
</dbReference>
<dbReference type="Gene3D" id="3.30.200.20">
    <property type="entry name" value="Phosphorylase Kinase, domain 1"/>
    <property type="match status" value="1"/>
</dbReference>
<dbReference type="GO" id="GO:0043065">
    <property type="term" value="P:positive regulation of apoptotic process"/>
    <property type="evidence" value="ECO:0007669"/>
    <property type="project" value="TreeGrafter"/>
</dbReference>
<feature type="domain" description="Protein kinase" evidence="7">
    <location>
        <begin position="874"/>
        <end position="1139"/>
    </location>
</feature>
<keyword evidence="1" id="KW-0723">Serine/threonine-protein kinase</keyword>
<evidence type="ECO:0000313" key="10">
    <source>
        <dbReference type="WBParaSite" id="TTAC_0000679301-mRNA-1"/>
    </source>
</evidence>
<dbReference type="GO" id="GO:0035556">
    <property type="term" value="P:intracellular signal transduction"/>
    <property type="evidence" value="ECO:0007669"/>
    <property type="project" value="TreeGrafter"/>
</dbReference>
<dbReference type="GO" id="GO:0005634">
    <property type="term" value="C:nucleus"/>
    <property type="evidence" value="ECO:0007669"/>
    <property type="project" value="TreeGrafter"/>
</dbReference>
<keyword evidence="9" id="KW-1185">Reference proteome</keyword>
<evidence type="ECO:0000259" key="7">
    <source>
        <dbReference type="PROSITE" id="PS50011"/>
    </source>
</evidence>
<reference evidence="10" key="1">
    <citation type="submission" date="2016-04" db="UniProtKB">
        <authorList>
            <consortium name="WormBaseParasite"/>
        </authorList>
    </citation>
    <scope>IDENTIFICATION</scope>
</reference>
<keyword evidence="3" id="KW-0547">Nucleotide-binding</keyword>
<dbReference type="SUPFAM" id="SSF56112">
    <property type="entry name" value="Protein kinase-like (PK-like)"/>
    <property type="match status" value="1"/>
</dbReference>
<evidence type="ECO:0000313" key="9">
    <source>
        <dbReference type="Proteomes" id="UP000274429"/>
    </source>
</evidence>
<proteinExistence type="predicted"/>
<feature type="compositionally biased region" description="Polar residues" evidence="6">
    <location>
        <begin position="41"/>
        <end position="50"/>
    </location>
</feature>
<dbReference type="GO" id="GO:0004674">
    <property type="term" value="F:protein serine/threonine kinase activity"/>
    <property type="evidence" value="ECO:0007669"/>
    <property type="project" value="UniProtKB-KW"/>
</dbReference>
<dbReference type="EMBL" id="UYWX01020322">
    <property type="protein sequence ID" value="VDM31044.1"/>
    <property type="molecule type" value="Genomic_DNA"/>
</dbReference>
<evidence type="ECO:0000256" key="2">
    <source>
        <dbReference type="ARBA" id="ARBA00022679"/>
    </source>
</evidence>
<dbReference type="PANTHER" id="PTHR24342:SF20">
    <property type="entry name" value="MYOSIN LIGHT CHAIN KINASE, SMOOTH MUSCLE"/>
    <property type="match status" value="1"/>
</dbReference>
<accession>A0A0R3X0V7</accession>
<dbReference type="PANTHER" id="PTHR24342">
    <property type="entry name" value="SERINE/THREONINE-PROTEIN KINASE 17"/>
    <property type="match status" value="1"/>
</dbReference>
<evidence type="ECO:0000256" key="1">
    <source>
        <dbReference type="ARBA" id="ARBA00022527"/>
    </source>
</evidence>
<dbReference type="GO" id="GO:0005524">
    <property type="term" value="F:ATP binding"/>
    <property type="evidence" value="ECO:0007669"/>
    <property type="project" value="UniProtKB-KW"/>
</dbReference>
<feature type="region of interest" description="Disordered" evidence="6">
    <location>
        <begin position="717"/>
        <end position="777"/>
    </location>
</feature>
<evidence type="ECO:0000256" key="6">
    <source>
        <dbReference type="SAM" id="MobiDB-lite"/>
    </source>
</evidence>
<dbReference type="WBParaSite" id="TTAC_0000679301-mRNA-1">
    <property type="protein sequence ID" value="TTAC_0000679301-mRNA-1"/>
    <property type="gene ID" value="TTAC_0000679301"/>
</dbReference>